<accession>A0AA47ETJ5</accession>
<evidence type="ECO:0000256" key="1">
    <source>
        <dbReference type="SAM" id="MobiDB-lite"/>
    </source>
</evidence>
<evidence type="ECO:0000256" key="2">
    <source>
        <dbReference type="SAM" id="SignalP"/>
    </source>
</evidence>
<feature type="compositionally biased region" description="Low complexity" evidence="1">
    <location>
        <begin position="30"/>
        <end position="54"/>
    </location>
</feature>
<feature type="chain" id="PRO_5041468338" description="Secreted protein" evidence="2">
    <location>
        <begin position="28"/>
        <end position="272"/>
    </location>
</feature>
<organism evidence="3 4">
    <name type="scientific">Xanthomonas hortorum</name>
    <dbReference type="NCBI Taxonomy" id="56454"/>
    <lineage>
        <taxon>Bacteria</taxon>
        <taxon>Pseudomonadati</taxon>
        <taxon>Pseudomonadota</taxon>
        <taxon>Gammaproteobacteria</taxon>
        <taxon>Lysobacterales</taxon>
        <taxon>Lysobacteraceae</taxon>
        <taxon>Xanthomonas</taxon>
    </lineage>
</organism>
<dbReference type="Proteomes" id="UP001164737">
    <property type="component" value="Chromosome"/>
</dbReference>
<proteinExistence type="predicted"/>
<dbReference type="AlphaFoldDB" id="A0AA47ETJ5"/>
<feature type="signal peptide" evidence="2">
    <location>
        <begin position="1"/>
        <end position="27"/>
    </location>
</feature>
<name>A0AA47ETJ5_9XANT</name>
<protein>
    <recommendedName>
        <fullName evidence="5">Secreted protein</fullName>
    </recommendedName>
</protein>
<evidence type="ECO:0000313" key="4">
    <source>
        <dbReference type="Proteomes" id="UP001164737"/>
    </source>
</evidence>
<keyword evidence="2" id="KW-0732">Signal</keyword>
<dbReference type="EMBL" id="CP107241">
    <property type="protein sequence ID" value="WAH65095.1"/>
    <property type="molecule type" value="Genomic_DNA"/>
</dbReference>
<gene>
    <name evidence="3" type="ORF">OEG85_03675</name>
</gene>
<evidence type="ECO:0008006" key="5">
    <source>
        <dbReference type="Google" id="ProtNLM"/>
    </source>
</evidence>
<feature type="region of interest" description="Disordered" evidence="1">
    <location>
        <begin position="28"/>
        <end position="54"/>
    </location>
</feature>
<dbReference type="RefSeq" id="WP_268214082.1">
    <property type="nucleotide sequence ID" value="NZ_CP107241.1"/>
</dbReference>
<sequence>MAMKRIGNRCWALIFAGVLLLPGCGRTQPEADSQQAEATAAAPTPTPSSDVAAPQSSQVVIGTYVTEGGWGRLVIEAPKSQGFPTFSLDTENVDSGCTLSGQLDESGSGVVYEGATPSQCSLALKAEPGGVAVNTSTKAQCQVYCGSNGSFEGSYKRVSSSCAADAIEKARHDFKPLYDQKKYAEAKAALAPIYQNCVTTMGLAEEGALRNDYALTLYKLKDKSECLSVLSKYKQDTARTDDQISDGMAPAVVDDYLAVIHAARTNIALCSR</sequence>
<evidence type="ECO:0000313" key="3">
    <source>
        <dbReference type="EMBL" id="WAH65095.1"/>
    </source>
</evidence>
<reference evidence="3" key="1">
    <citation type="submission" date="2022-10" db="EMBL/GenBank/DDBJ databases">
        <title>Complete genome sequence resource for Xanthomonas hortorum isolated from Greek Oregano.</title>
        <authorList>
            <person name="Gonzalez-Tobon J."/>
            <person name="Helmann T.C."/>
            <person name="Daughtrey M."/>
            <person name="Stodghill P.V."/>
            <person name="Filiatrault M.J."/>
        </authorList>
    </citation>
    <scope>NUCLEOTIDE SEQUENCE</scope>
    <source>
        <strain evidence="3">Oregano 108</strain>
    </source>
</reference>